<dbReference type="OrthoDB" id="156693at2"/>
<protein>
    <submittedName>
        <fullName evidence="2">Acyl carrier protein phosphopantetheine domain profile</fullName>
    </submittedName>
</protein>
<sequence>MTTITVDELIKITQTVVGEDEELTIDESILDMSFEKLNFDSLNVIAIKAKLEQNHDFKFPEGRNYALITPRELISIANDQLTS</sequence>
<feature type="domain" description="Carrier" evidence="1">
    <location>
        <begin position="1"/>
        <end position="81"/>
    </location>
</feature>
<evidence type="ECO:0000313" key="2">
    <source>
        <dbReference type="EMBL" id="SPF68357.1"/>
    </source>
</evidence>
<dbReference type="Gene3D" id="1.10.1200.10">
    <property type="entry name" value="ACP-like"/>
    <property type="match status" value="1"/>
</dbReference>
<gene>
    <name evidence="2" type="ORF">PROPJV5_1352</name>
</gene>
<proteinExistence type="predicted"/>
<evidence type="ECO:0000313" key="3">
    <source>
        <dbReference type="Proteomes" id="UP000265962"/>
    </source>
</evidence>
<dbReference type="RefSeq" id="WP_119715516.1">
    <property type="nucleotide sequence ID" value="NZ_OMOH01000004.1"/>
</dbReference>
<evidence type="ECO:0000259" key="1">
    <source>
        <dbReference type="PROSITE" id="PS50075"/>
    </source>
</evidence>
<dbReference type="Proteomes" id="UP000265962">
    <property type="component" value="Unassembled WGS sequence"/>
</dbReference>
<dbReference type="SUPFAM" id="SSF47336">
    <property type="entry name" value="ACP-like"/>
    <property type="match status" value="1"/>
</dbReference>
<dbReference type="EMBL" id="OMOH01000004">
    <property type="protein sequence ID" value="SPF68357.1"/>
    <property type="molecule type" value="Genomic_DNA"/>
</dbReference>
<reference evidence="3" key="1">
    <citation type="submission" date="2018-02" db="EMBL/GenBank/DDBJ databases">
        <authorList>
            <person name="Hornung B."/>
        </authorList>
    </citation>
    <scope>NUCLEOTIDE SEQUENCE [LARGE SCALE GENOMIC DNA]</scope>
</reference>
<keyword evidence="3" id="KW-1185">Reference proteome</keyword>
<dbReference type="InterPro" id="IPR036736">
    <property type="entry name" value="ACP-like_sf"/>
</dbReference>
<accession>A0A375I0Q4</accession>
<dbReference type="AlphaFoldDB" id="A0A375I0Q4"/>
<dbReference type="Pfam" id="PF00550">
    <property type="entry name" value="PP-binding"/>
    <property type="match status" value="1"/>
</dbReference>
<organism evidence="2 3">
    <name type="scientific">Propionibacterium ruminifibrarum</name>
    <dbReference type="NCBI Taxonomy" id="1962131"/>
    <lineage>
        <taxon>Bacteria</taxon>
        <taxon>Bacillati</taxon>
        <taxon>Actinomycetota</taxon>
        <taxon>Actinomycetes</taxon>
        <taxon>Propionibacteriales</taxon>
        <taxon>Propionibacteriaceae</taxon>
        <taxon>Propionibacterium</taxon>
    </lineage>
</organism>
<dbReference type="InterPro" id="IPR009081">
    <property type="entry name" value="PP-bd_ACP"/>
</dbReference>
<name>A0A375I0Q4_9ACTN</name>
<dbReference type="PROSITE" id="PS50075">
    <property type="entry name" value="CARRIER"/>
    <property type="match status" value="1"/>
</dbReference>